<keyword evidence="2" id="KW-1185">Reference proteome</keyword>
<sequence length="415" mass="46771">MPLSPYMFVLCIEWLGHSINLALSRGIWNPICISRSRPPLSHLLFGDDIVIFYKADAKHCKLLKEILHGFFELSVHKDNPRKTNIFFSKGVEEYVSSMLSNMLGFQKVHDLGHYLGVSLFHQRVTNSTMYFVVEKVRMKLQSWDARQLSIAGRTTLAQSVLLSILGYFMQSMMILQKICDEIERLARTFIWGTTDGRIKMSLVGWDFVCQPKDHSGLDQNMGWMVLYLTTSRGVEAHFFGSHSLKFGASCTKTSYGQSTWLPDEIIGHIKGIPPPHLLEGPDILSWCHTSTGAFTIKSAFKILHTTAERARHGLAEDPSCPICGHSLEDILHVIRDCTLAKEVWKQAKHFSLANRQIADVEIEMTRGEPLAGEWTYLNTDSAVRVDSGDTAAGGVQRDKNGEWILGYNKYLGNCS</sequence>
<name>A0A7J9MR19_GOSSC</name>
<comment type="caution">
    <text evidence="1">The sequence shown here is derived from an EMBL/GenBank/DDBJ whole genome shotgun (WGS) entry which is preliminary data.</text>
</comment>
<reference evidence="1 2" key="1">
    <citation type="journal article" date="2019" name="Genome Biol. Evol.">
        <title>Insights into the evolution of the New World diploid cottons (Gossypium, subgenus Houzingenia) based on genome sequencing.</title>
        <authorList>
            <person name="Grover C.E."/>
            <person name="Arick M.A. 2nd"/>
            <person name="Thrash A."/>
            <person name="Conover J.L."/>
            <person name="Sanders W.S."/>
            <person name="Peterson D.G."/>
            <person name="Frelichowski J.E."/>
            <person name="Scheffler J.A."/>
            <person name="Scheffler B.E."/>
            <person name="Wendel J.F."/>
        </authorList>
    </citation>
    <scope>NUCLEOTIDE SEQUENCE [LARGE SCALE GENOMIC DNA]</scope>
    <source>
        <strain evidence="1">1</strain>
        <tissue evidence="1">Leaf</tissue>
    </source>
</reference>
<organism evidence="1 2">
    <name type="scientific">Gossypium schwendimanii</name>
    <name type="common">Cotton</name>
    <dbReference type="NCBI Taxonomy" id="34291"/>
    <lineage>
        <taxon>Eukaryota</taxon>
        <taxon>Viridiplantae</taxon>
        <taxon>Streptophyta</taxon>
        <taxon>Embryophyta</taxon>
        <taxon>Tracheophyta</taxon>
        <taxon>Spermatophyta</taxon>
        <taxon>Magnoliopsida</taxon>
        <taxon>eudicotyledons</taxon>
        <taxon>Gunneridae</taxon>
        <taxon>Pentapetalae</taxon>
        <taxon>rosids</taxon>
        <taxon>malvids</taxon>
        <taxon>Malvales</taxon>
        <taxon>Malvaceae</taxon>
        <taxon>Malvoideae</taxon>
        <taxon>Gossypium</taxon>
    </lineage>
</organism>
<dbReference type="AlphaFoldDB" id="A0A7J9MR19"/>
<dbReference type="PANTHER" id="PTHR33116:SF75">
    <property type="entry name" value="RIBONUCLEASE H PROTEIN"/>
    <property type="match status" value="1"/>
</dbReference>
<protein>
    <recommendedName>
        <fullName evidence="3">Reverse transcriptase domain-containing protein</fullName>
    </recommendedName>
</protein>
<accession>A0A7J9MR19</accession>
<evidence type="ECO:0000313" key="1">
    <source>
        <dbReference type="EMBL" id="MBA0873317.1"/>
    </source>
</evidence>
<proteinExistence type="predicted"/>
<feature type="non-terminal residue" evidence="1">
    <location>
        <position position="415"/>
    </location>
</feature>
<dbReference type="PANTHER" id="PTHR33116">
    <property type="entry name" value="REVERSE TRANSCRIPTASE ZINC-BINDING DOMAIN-CONTAINING PROTEIN-RELATED-RELATED"/>
    <property type="match status" value="1"/>
</dbReference>
<dbReference type="OrthoDB" id="1000481at2759"/>
<evidence type="ECO:0008006" key="3">
    <source>
        <dbReference type="Google" id="ProtNLM"/>
    </source>
</evidence>
<evidence type="ECO:0000313" key="2">
    <source>
        <dbReference type="Proteomes" id="UP000593576"/>
    </source>
</evidence>
<dbReference type="Proteomes" id="UP000593576">
    <property type="component" value="Unassembled WGS sequence"/>
</dbReference>
<gene>
    <name evidence="1" type="ORF">Goshw_000773</name>
</gene>
<dbReference type="EMBL" id="JABFAF010000013">
    <property type="protein sequence ID" value="MBA0873317.1"/>
    <property type="molecule type" value="Genomic_DNA"/>
</dbReference>